<protein>
    <submittedName>
        <fullName evidence="1">Uncharacterized protein</fullName>
    </submittedName>
</protein>
<dbReference type="EMBL" id="HBUF01576485">
    <property type="protein sequence ID" value="CAG6768496.1"/>
    <property type="molecule type" value="Transcribed_RNA"/>
</dbReference>
<accession>A0A8D9ANQ0</accession>
<dbReference type="AlphaFoldDB" id="A0A8D9ANQ0"/>
<organism evidence="1">
    <name type="scientific">Cacopsylla melanoneura</name>
    <dbReference type="NCBI Taxonomy" id="428564"/>
    <lineage>
        <taxon>Eukaryota</taxon>
        <taxon>Metazoa</taxon>
        <taxon>Ecdysozoa</taxon>
        <taxon>Arthropoda</taxon>
        <taxon>Hexapoda</taxon>
        <taxon>Insecta</taxon>
        <taxon>Pterygota</taxon>
        <taxon>Neoptera</taxon>
        <taxon>Paraneoptera</taxon>
        <taxon>Hemiptera</taxon>
        <taxon>Sternorrhyncha</taxon>
        <taxon>Psylloidea</taxon>
        <taxon>Psyllidae</taxon>
        <taxon>Psyllinae</taxon>
        <taxon>Cacopsylla</taxon>
    </lineage>
</organism>
<evidence type="ECO:0000313" key="1">
    <source>
        <dbReference type="EMBL" id="CAG6768496.1"/>
    </source>
</evidence>
<proteinExistence type="predicted"/>
<sequence>MTILGHPYYLLVMRTIRNGRMVITTLMYLVFNKFVLKHLNIANYILCKWRLTKCNHVGNKTDCPFNDDVHFDWKLLHYKNIKQVNIVCFTTFWTRGNGVFHKACIKVGILIPRR</sequence>
<name>A0A8D9ANQ0_9HEMI</name>
<reference evidence="1" key="1">
    <citation type="submission" date="2021-05" db="EMBL/GenBank/DDBJ databases">
        <authorList>
            <person name="Alioto T."/>
            <person name="Alioto T."/>
            <person name="Gomez Garrido J."/>
        </authorList>
    </citation>
    <scope>NUCLEOTIDE SEQUENCE</scope>
</reference>